<protein>
    <submittedName>
        <fullName evidence="1">Unnamed protein product</fullName>
    </submittedName>
</protein>
<reference evidence="1" key="1">
    <citation type="submission" date="2023-04" db="EMBL/GenBank/DDBJ databases">
        <title>Phytophthora fragariaefolia NBRC 109709.</title>
        <authorList>
            <person name="Ichikawa N."/>
            <person name="Sato H."/>
            <person name="Tonouchi N."/>
        </authorList>
    </citation>
    <scope>NUCLEOTIDE SEQUENCE</scope>
    <source>
        <strain evidence="1">NBRC 109709</strain>
    </source>
</reference>
<sequence>MLKVNCTIVSLNLAQNPLGDAGAVDVSTALKKNATLISLKSFHESRIEIRDVRGDGERIFSCQRTSRLATEGEIYLHQTSQRTNFVNKLEKLSESELRQLHDDSVVENAAKFSNEKVAAGLSTLRHYAAIEQYAPLKRLLWCFEVGGRHKELVESSNNKRYTTINDDDDEDIWDYPLAQ</sequence>
<accession>A0A9W6Y4D3</accession>
<evidence type="ECO:0000313" key="2">
    <source>
        <dbReference type="Proteomes" id="UP001165121"/>
    </source>
</evidence>
<dbReference type="InterPro" id="IPR032675">
    <property type="entry name" value="LRR_dom_sf"/>
</dbReference>
<keyword evidence="2" id="KW-1185">Reference proteome</keyword>
<dbReference type="OrthoDB" id="120976at2759"/>
<evidence type="ECO:0000313" key="1">
    <source>
        <dbReference type="EMBL" id="GMF53111.1"/>
    </source>
</evidence>
<dbReference type="EMBL" id="BSXT01003238">
    <property type="protein sequence ID" value="GMF53111.1"/>
    <property type="molecule type" value="Genomic_DNA"/>
</dbReference>
<proteinExistence type="predicted"/>
<dbReference type="Gene3D" id="3.80.10.10">
    <property type="entry name" value="Ribonuclease Inhibitor"/>
    <property type="match status" value="1"/>
</dbReference>
<dbReference type="AlphaFoldDB" id="A0A9W6Y4D3"/>
<dbReference type="Proteomes" id="UP001165121">
    <property type="component" value="Unassembled WGS sequence"/>
</dbReference>
<dbReference type="SUPFAM" id="SSF52047">
    <property type="entry name" value="RNI-like"/>
    <property type="match status" value="1"/>
</dbReference>
<dbReference type="SMART" id="SM00368">
    <property type="entry name" value="LRR_RI"/>
    <property type="match status" value="1"/>
</dbReference>
<comment type="caution">
    <text evidence="1">The sequence shown here is derived from an EMBL/GenBank/DDBJ whole genome shotgun (WGS) entry which is preliminary data.</text>
</comment>
<gene>
    <name evidence="1" type="ORF">Pfra01_002187000</name>
</gene>
<organism evidence="1 2">
    <name type="scientific">Phytophthora fragariaefolia</name>
    <dbReference type="NCBI Taxonomy" id="1490495"/>
    <lineage>
        <taxon>Eukaryota</taxon>
        <taxon>Sar</taxon>
        <taxon>Stramenopiles</taxon>
        <taxon>Oomycota</taxon>
        <taxon>Peronosporomycetes</taxon>
        <taxon>Peronosporales</taxon>
        <taxon>Peronosporaceae</taxon>
        <taxon>Phytophthora</taxon>
    </lineage>
</organism>
<name>A0A9W6Y4D3_9STRA</name>